<dbReference type="Proteomes" id="UP000251341">
    <property type="component" value="Unassembled WGS sequence"/>
</dbReference>
<protein>
    <submittedName>
        <fullName evidence="2">Uncharacterized protein</fullName>
    </submittedName>
</protein>
<organism evidence="2 3">
    <name type="scientific">Limnohabitans curvus</name>
    <dbReference type="NCBI Taxonomy" id="323423"/>
    <lineage>
        <taxon>Bacteria</taxon>
        <taxon>Pseudomonadati</taxon>
        <taxon>Pseudomonadota</taxon>
        <taxon>Betaproteobacteria</taxon>
        <taxon>Burkholderiales</taxon>
        <taxon>Comamonadaceae</taxon>
        <taxon>Limnohabitans</taxon>
    </lineage>
</organism>
<dbReference type="EMBL" id="NESP01000001">
    <property type="protein sequence ID" value="PUE59136.1"/>
    <property type="molecule type" value="Genomic_DNA"/>
</dbReference>
<evidence type="ECO:0000313" key="3">
    <source>
        <dbReference type="Proteomes" id="UP000251341"/>
    </source>
</evidence>
<comment type="caution">
    <text evidence="2">The sequence shown here is derived from an EMBL/GenBank/DDBJ whole genome shotgun (WGS) entry which is preliminary data.</text>
</comment>
<dbReference type="AlphaFoldDB" id="A0A315EMM7"/>
<accession>A0A315EMM7</accession>
<evidence type="ECO:0000313" key="2">
    <source>
        <dbReference type="EMBL" id="PUE59136.1"/>
    </source>
</evidence>
<reference evidence="2 3" key="1">
    <citation type="submission" date="2017-04" db="EMBL/GenBank/DDBJ databases">
        <title>Unexpected and diverse lifestyles within the genus Limnohabitans.</title>
        <authorList>
            <person name="Kasalicky V."/>
            <person name="Mehrshad M."/>
            <person name="Andrei S.-A."/>
            <person name="Salcher M."/>
            <person name="Kratochvilova H."/>
            <person name="Simek K."/>
            <person name="Ghai R."/>
        </authorList>
    </citation>
    <scope>NUCLEOTIDE SEQUENCE [LARGE SCALE GENOMIC DNA]</scope>
    <source>
        <strain evidence="2 3">MWH-C5</strain>
    </source>
</reference>
<keyword evidence="1" id="KW-0732">Signal</keyword>
<gene>
    <name evidence="2" type="ORF">B9Z44_05855</name>
</gene>
<sequence>MKLISTTFALMLMASGVVFAADKHDHGHEDKPLHGGLVTEIKDMDYELVAKPDVLQLYVRDHGKPVDVSRATAKITLLSGSDKQEIDLKPSGDKLEAKGSFKVAPGTKVVAQVNLASKAATARFVLK</sequence>
<name>A0A315EMM7_9BURK</name>
<keyword evidence="3" id="KW-1185">Reference proteome</keyword>
<evidence type="ECO:0000256" key="1">
    <source>
        <dbReference type="SAM" id="SignalP"/>
    </source>
</evidence>
<feature type="signal peptide" evidence="1">
    <location>
        <begin position="1"/>
        <end position="20"/>
    </location>
</feature>
<feature type="chain" id="PRO_5016356498" evidence="1">
    <location>
        <begin position="21"/>
        <end position="127"/>
    </location>
</feature>
<proteinExistence type="predicted"/>
<dbReference type="RefSeq" id="WP_108401915.1">
    <property type="nucleotide sequence ID" value="NZ_NESP01000001.1"/>
</dbReference>